<comment type="similarity">
    <text evidence="1">Belongs to the peptidase A1 family.</text>
</comment>
<dbReference type="CDD" id="cd05471">
    <property type="entry name" value="pepsin_like"/>
    <property type="match status" value="1"/>
</dbReference>
<feature type="region of interest" description="Disordered" evidence="2">
    <location>
        <begin position="456"/>
        <end position="588"/>
    </location>
</feature>
<keyword evidence="3" id="KW-1133">Transmembrane helix</keyword>
<dbReference type="PANTHER" id="PTHR47966">
    <property type="entry name" value="BETA-SITE APP-CLEAVING ENZYME, ISOFORM A-RELATED"/>
    <property type="match status" value="1"/>
</dbReference>
<dbReference type="InterPro" id="IPR034164">
    <property type="entry name" value="Pepsin-like_dom"/>
</dbReference>
<evidence type="ECO:0000256" key="2">
    <source>
        <dbReference type="SAM" id="MobiDB-lite"/>
    </source>
</evidence>
<feature type="domain" description="Peptidase A1" evidence="4">
    <location>
        <begin position="26"/>
        <end position="381"/>
    </location>
</feature>
<evidence type="ECO:0000256" key="3">
    <source>
        <dbReference type="SAM" id="Phobius"/>
    </source>
</evidence>
<reference evidence="5 6" key="1">
    <citation type="journal article" date="2023" name="G3 (Bethesda)">
        <title>A chromosome-level genome assembly of Zasmidium syzygii isolated from banana leaves.</title>
        <authorList>
            <person name="van Westerhoven A.C."/>
            <person name="Mehrabi R."/>
            <person name="Talebi R."/>
            <person name="Steentjes M.B.F."/>
            <person name="Corcolon B."/>
            <person name="Chong P.A."/>
            <person name="Kema G.H.J."/>
            <person name="Seidl M.F."/>
        </authorList>
    </citation>
    <scope>NUCLEOTIDE SEQUENCE [LARGE SCALE GENOMIC DNA]</scope>
    <source>
        <strain evidence="5 6">P124</strain>
    </source>
</reference>
<dbReference type="Gene3D" id="2.40.70.10">
    <property type="entry name" value="Acid Proteases"/>
    <property type="match status" value="2"/>
</dbReference>
<evidence type="ECO:0000313" key="5">
    <source>
        <dbReference type="EMBL" id="KAK4504312.1"/>
    </source>
</evidence>
<feature type="transmembrane region" description="Helical" evidence="3">
    <location>
        <begin position="421"/>
        <end position="444"/>
    </location>
</feature>
<gene>
    <name evidence="5" type="ORF">PRZ48_005228</name>
</gene>
<evidence type="ECO:0000256" key="1">
    <source>
        <dbReference type="ARBA" id="ARBA00007447"/>
    </source>
</evidence>
<evidence type="ECO:0000259" key="4">
    <source>
        <dbReference type="PROSITE" id="PS51767"/>
    </source>
</evidence>
<sequence>MAASNIPAPISWTPSSFWDGNDGPWNTFVVQVGTPAQDFRILPSTAGQELWIPVPDGCTAISPDDTGVCGYLRGALPVNGVNSSGFVTDNSSTWTSNGIFELNAQQEDLGYGGNGLYGFDTVIWGNASDSPNLTQQVVAGIADPDWWLGQVGLGPKPINFTTFNYPIPSYLSNLVNESMIASHSFAYTAGAYHRNESSASLTLGGYDSNRFEAPGISMAMNGDNSRPLQVGVQRILAANTLDGTVNLLPTATYHFIDSSVPHIWLPEDSINAFVSAFGLTYDNETDLLLINNTMRSQMLDLNPTITFVLGATTTGSATDTVSIELPYAALDLQASYPFYQNATNYFPIRRAANDSQYTIGRTFLQEAYVIADFERGNFTVAKARFEDLDTTHLVAIQQPTETATASPTSTPEPSAGLSGGAIAGIVIGTVAGVALILAVIWFFLIHKRRQQRSAVEANAEKAQQSEGASDDKTHRTSELPSTTAIHEADTPKKPVFEVDSPGLAEMESPGLAEMESPDVRSEVDGRTAKWGSFGVQELGTPPVGHESGLLAEAPGSEGLRHGSGLLVEAPGSEGVRHELEGSQGWGRK</sequence>
<dbReference type="Proteomes" id="UP001305779">
    <property type="component" value="Unassembled WGS sequence"/>
</dbReference>
<dbReference type="PROSITE" id="PS51767">
    <property type="entry name" value="PEPTIDASE_A1"/>
    <property type="match status" value="1"/>
</dbReference>
<organism evidence="5 6">
    <name type="scientific">Zasmidium cellare</name>
    <name type="common">Wine cellar mold</name>
    <name type="synonym">Racodium cellare</name>
    <dbReference type="NCBI Taxonomy" id="395010"/>
    <lineage>
        <taxon>Eukaryota</taxon>
        <taxon>Fungi</taxon>
        <taxon>Dikarya</taxon>
        <taxon>Ascomycota</taxon>
        <taxon>Pezizomycotina</taxon>
        <taxon>Dothideomycetes</taxon>
        <taxon>Dothideomycetidae</taxon>
        <taxon>Mycosphaerellales</taxon>
        <taxon>Mycosphaerellaceae</taxon>
        <taxon>Zasmidium</taxon>
    </lineage>
</organism>
<dbReference type="InterPro" id="IPR021109">
    <property type="entry name" value="Peptidase_aspartic_dom_sf"/>
</dbReference>
<feature type="compositionally biased region" description="Basic and acidic residues" evidence="2">
    <location>
        <begin position="517"/>
        <end position="527"/>
    </location>
</feature>
<dbReference type="SUPFAM" id="SSF50630">
    <property type="entry name" value="Acid proteases"/>
    <property type="match status" value="1"/>
</dbReference>
<protein>
    <recommendedName>
        <fullName evidence="4">Peptidase A1 domain-containing protein</fullName>
    </recommendedName>
</protein>
<keyword evidence="6" id="KW-1185">Reference proteome</keyword>
<dbReference type="InterPro" id="IPR001461">
    <property type="entry name" value="Aspartic_peptidase_A1"/>
</dbReference>
<dbReference type="PANTHER" id="PTHR47966:SF51">
    <property type="entry name" value="BETA-SITE APP-CLEAVING ENZYME, ISOFORM A-RELATED"/>
    <property type="match status" value="1"/>
</dbReference>
<accession>A0ABR0ES20</accession>
<proteinExistence type="inferred from homology"/>
<dbReference type="PRINTS" id="PR00792">
    <property type="entry name" value="PEPSIN"/>
</dbReference>
<dbReference type="EMBL" id="JAXOVC010000003">
    <property type="protein sequence ID" value="KAK4504312.1"/>
    <property type="molecule type" value="Genomic_DNA"/>
</dbReference>
<evidence type="ECO:0000313" key="6">
    <source>
        <dbReference type="Proteomes" id="UP001305779"/>
    </source>
</evidence>
<name>A0ABR0ES20_ZASCE</name>
<dbReference type="Pfam" id="PF00026">
    <property type="entry name" value="Asp"/>
    <property type="match status" value="1"/>
</dbReference>
<dbReference type="InterPro" id="IPR033121">
    <property type="entry name" value="PEPTIDASE_A1"/>
</dbReference>
<keyword evidence="3" id="KW-0812">Transmembrane</keyword>
<keyword evidence="3" id="KW-0472">Membrane</keyword>
<feature type="compositionally biased region" description="Basic and acidic residues" evidence="2">
    <location>
        <begin position="486"/>
        <end position="496"/>
    </location>
</feature>
<comment type="caution">
    <text evidence="5">The sequence shown here is derived from an EMBL/GenBank/DDBJ whole genome shotgun (WGS) entry which is preliminary data.</text>
</comment>